<reference evidence="1 2" key="1">
    <citation type="submission" date="2024-02" db="EMBL/GenBank/DDBJ databases">
        <authorList>
            <person name="Vignale AGUSTIN F."/>
            <person name="Sosa J E."/>
            <person name="Modenutti C."/>
        </authorList>
    </citation>
    <scope>NUCLEOTIDE SEQUENCE [LARGE SCALE GENOMIC DNA]</scope>
</reference>
<feature type="non-terminal residue" evidence="1">
    <location>
        <position position="1"/>
    </location>
</feature>
<evidence type="ECO:0000313" key="1">
    <source>
        <dbReference type="EMBL" id="CAK9183793.1"/>
    </source>
</evidence>
<gene>
    <name evidence="1" type="ORF">ILEXP_LOCUS54086</name>
</gene>
<accession>A0ABC8URT8</accession>
<dbReference type="AlphaFoldDB" id="A0ABC8URT8"/>
<evidence type="ECO:0000313" key="2">
    <source>
        <dbReference type="Proteomes" id="UP001642360"/>
    </source>
</evidence>
<organism evidence="1 2">
    <name type="scientific">Ilex paraguariensis</name>
    <name type="common">yerba mate</name>
    <dbReference type="NCBI Taxonomy" id="185542"/>
    <lineage>
        <taxon>Eukaryota</taxon>
        <taxon>Viridiplantae</taxon>
        <taxon>Streptophyta</taxon>
        <taxon>Embryophyta</taxon>
        <taxon>Tracheophyta</taxon>
        <taxon>Spermatophyta</taxon>
        <taxon>Magnoliopsida</taxon>
        <taxon>eudicotyledons</taxon>
        <taxon>Gunneridae</taxon>
        <taxon>Pentapetalae</taxon>
        <taxon>asterids</taxon>
        <taxon>campanulids</taxon>
        <taxon>Aquifoliales</taxon>
        <taxon>Aquifoliaceae</taxon>
        <taxon>Ilex</taxon>
    </lineage>
</organism>
<proteinExistence type="predicted"/>
<dbReference type="EMBL" id="CAUOFW020008756">
    <property type="protein sequence ID" value="CAK9183793.1"/>
    <property type="molecule type" value="Genomic_DNA"/>
</dbReference>
<protein>
    <submittedName>
        <fullName evidence="1">Uncharacterized protein</fullName>
    </submittedName>
</protein>
<name>A0ABC8URT8_9AQUA</name>
<sequence length="79" mass="8820">TVSLLDSGFSSNSVRASLVLQHLQYIEVRAVWTKGSDSHPVFTTWQWSCAPGTGRERLAQDLRTNGKVKAFGEMPERNI</sequence>
<dbReference type="Proteomes" id="UP001642360">
    <property type="component" value="Unassembled WGS sequence"/>
</dbReference>
<keyword evidence="2" id="KW-1185">Reference proteome</keyword>
<comment type="caution">
    <text evidence="1">The sequence shown here is derived from an EMBL/GenBank/DDBJ whole genome shotgun (WGS) entry which is preliminary data.</text>
</comment>